<dbReference type="CDD" id="cd18888">
    <property type="entry name" value="NUDIX_ADPRase_Nudt5"/>
    <property type="match status" value="1"/>
</dbReference>
<dbReference type="STRING" id="1280837.A0A316VDH4"/>
<gene>
    <name evidence="3" type="ORF">FA14DRAFT_164435</name>
</gene>
<dbReference type="PANTHER" id="PTHR11839">
    <property type="entry name" value="UDP/ADP-SUGAR PYROPHOSPHATASE"/>
    <property type="match status" value="1"/>
</dbReference>
<evidence type="ECO:0000313" key="4">
    <source>
        <dbReference type="Proteomes" id="UP000245771"/>
    </source>
</evidence>
<keyword evidence="4" id="KW-1185">Reference proteome</keyword>
<dbReference type="SUPFAM" id="SSF55811">
    <property type="entry name" value="Nudix"/>
    <property type="match status" value="1"/>
</dbReference>
<protein>
    <recommendedName>
        <fullName evidence="2">Nudix hydrolase domain-containing protein</fullName>
    </recommendedName>
</protein>
<dbReference type="PANTHER" id="PTHR11839:SF1">
    <property type="entry name" value="ADP-SUGAR PYROPHOSPHATASE"/>
    <property type="match status" value="1"/>
</dbReference>
<name>A0A316VDH4_9BASI</name>
<keyword evidence="1" id="KW-0378">Hydrolase</keyword>
<dbReference type="GO" id="GO:0019693">
    <property type="term" value="P:ribose phosphate metabolic process"/>
    <property type="evidence" value="ECO:0007669"/>
    <property type="project" value="TreeGrafter"/>
</dbReference>
<proteinExistence type="predicted"/>
<feature type="domain" description="Nudix hydrolase" evidence="2">
    <location>
        <begin position="45"/>
        <end position="194"/>
    </location>
</feature>
<dbReference type="Pfam" id="PF00293">
    <property type="entry name" value="NUDIX"/>
    <property type="match status" value="1"/>
</dbReference>
<dbReference type="OrthoDB" id="10249920at2759"/>
<dbReference type="InterPro" id="IPR000086">
    <property type="entry name" value="NUDIX_hydrolase_dom"/>
</dbReference>
<dbReference type="FunFam" id="3.90.79.10:FF:000016">
    <property type="entry name" value="ADP-sugar pyrophosphatase isoform X1"/>
    <property type="match status" value="1"/>
</dbReference>
<dbReference type="InterPro" id="IPR015797">
    <property type="entry name" value="NUDIX_hydrolase-like_dom_sf"/>
</dbReference>
<dbReference type="EMBL" id="KZ819603">
    <property type="protein sequence ID" value="PWN35679.1"/>
    <property type="molecule type" value="Genomic_DNA"/>
</dbReference>
<dbReference type="Gene3D" id="3.90.79.10">
    <property type="entry name" value="Nucleoside Triphosphate Pyrophosphohydrolase"/>
    <property type="match status" value="1"/>
</dbReference>
<evidence type="ECO:0000313" key="3">
    <source>
        <dbReference type="EMBL" id="PWN35679.1"/>
    </source>
</evidence>
<dbReference type="PROSITE" id="PS51462">
    <property type="entry name" value="NUDIX"/>
    <property type="match status" value="1"/>
</dbReference>
<dbReference type="GO" id="GO:0006753">
    <property type="term" value="P:nucleoside phosphate metabolic process"/>
    <property type="evidence" value="ECO:0007669"/>
    <property type="project" value="TreeGrafter"/>
</dbReference>
<organism evidence="3 4">
    <name type="scientific">Meira miltonrushii</name>
    <dbReference type="NCBI Taxonomy" id="1280837"/>
    <lineage>
        <taxon>Eukaryota</taxon>
        <taxon>Fungi</taxon>
        <taxon>Dikarya</taxon>
        <taxon>Basidiomycota</taxon>
        <taxon>Ustilaginomycotina</taxon>
        <taxon>Exobasidiomycetes</taxon>
        <taxon>Exobasidiales</taxon>
        <taxon>Brachybasidiaceae</taxon>
        <taxon>Meira</taxon>
    </lineage>
</organism>
<dbReference type="InParanoid" id="A0A316VDH4"/>
<dbReference type="GeneID" id="37021668"/>
<dbReference type="FunCoup" id="A0A316VDH4">
    <property type="interactions" value="436"/>
</dbReference>
<dbReference type="GO" id="GO:0047631">
    <property type="term" value="F:ADP-ribose diphosphatase activity"/>
    <property type="evidence" value="ECO:0007669"/>
    <property type="project" value="TreeGrafter"/>
</dbReference>
<dbReference type="GO" id="GO:0005634">
    <property type="term" value="C:nucleus"/>
    <property type="evidence" value="ECO:0007669"/>
    <property type="project" value="TreeGrafter"/>
</dbReference>
<dbReference type="RefSeq" id="XP_025355981.1">
    <property type="nucleotide sequence ID" value="XM_025499887.1"/>
</dbReference>
<sequence>MSKVLRSEPLSDADAKWVGLRAIYWQDPTGKERKWECADRRTRKGDADAVAICAIVQRPSSEPHMLLVSQFRPPVNSSVIEMPAGLIDAGEEGEEGTRRAALRELKEETGYGTDKEGGKIDVKLVSTVMANDPGMTSSNMKLCVIRIDLADDAPEPVAEPDEGEFIERHLVPVHGLMNALLDFQKKGFAVDARLAHAAIGIELGLGRLGAENSKI</sequence>
<evidence type="ECO:0000259" key="2">
    <source>
        <dbReference type="PROSITE" id="PS51462"/>
    </source>
</evidence>
<evidence type="ECO:0000256" key="1">
    <source>
        <dbReference type="ARBA" id="ARBA00022801"/>
    </source>
</evidence>
<accession>A0A316VDH4</accession>
<dbReference type="AlphaFoldDB" id="A0A316VDH4"/>
<reference evidence="3 4" key="1">
    <citation type="journal article" date="2018" name="Mol. Biol. Evol.">
        <title>Broad Genomic Sampling Reveals a Smut Pathogenic Ancestry of the Fungal Clade Ustilaginomycotina.</title>
        <authorList>
            <person name="Kijpornyongpan T."/>
            <person name="Mondo S.J."/>
            <person name="Barry K."/>
            <person name="Sandor L."/>
            <person name="Lee J."/>
            <person name="Lipzen A."/>
            <person name="Pangilinan J."/>
            <person name="LaButti K."/>
            <person name="Hainaut M."/>
            <person name="Henrissat B."/>
            <person name="Grigoriev I.V."/>
            <person name="Spatafora J.W."/>
            <person name="Aime M.C."/>
        </authorList>
    </citation>
    <scope>NUCLEOTIDE SEQUENCE [LARGE SCALE GENOMIC DNA]</scope>
    <source>
        <strain evidence="3 4">MCA 3882</strain>
    </source>
</reference>
<dbReference type="Proteomes" id="UP000245771">
    <property type="component" value="Unassembled WGS sequence"/>
</dbReference>